<proteinExistence type="predicted"/>
<keyword evidence="3" id="KW-1185">Reference proteome</keyword>
<dbReference type="InParanoid" id="D7FPJ5"/>
<evidence type="ECO:0000313" key="3">
    <source>
        <dbReference type="Proteomes" id="UP000002630"/>
    </source>
</evidence>
<dbReference type="EMBL" id="FN649760">
    <property type="protein sequence ID" value="CBJ30452.1"/>
    <property type="molecule type" value="Genomic_DNA"/>
</dbReference>
<evidence type="ECO:0000256" key="1">
    <source>
        <dbReference type="SAM" id="MobiDB-lite"/>
    </source>
</evidence>
<organism evidence="2 3">
    <name type="scientific">Ectocarpus siliculosus</name>
    <name type="common">Brown alga</name>
    <name type="synonym">Conferva siliculosa</name>
    <dbReference type="NCBI Taxonomy" id="2880"/>
    <lineage>
        <taxon>Eukaryota</taxon>
        <taxon>Sar</taxon>
        <taxon>Stramenopiles</taxon>
        <taxon>Ochrophyta</taxon>
        <taxon>PX clade</taxon>
        <taxon>Phaeophyceae</taxon>
        <taxon>Ectocarpales</taxon>
        <taxon>Ectocarpaceae</taxon>
        <taxon>Ectocarpus</taxon>
    </lineage>
</organism>
<feature type="region of interest" description="Disordered" evidence="1">
    <location>
        <begin position="386"/>
        <end position="405"/>
    </location>
</feature>
<dbReference type="PROSITE" id="PS50096">
    <property type="entry name" value="IQ"/>
    <property type="match status" value="3"/>
</dbReference>
<dbReference type="OrthoDB" id="190375at2759"/>
<evidence type="ECO:0000313" key="2">
    <source>
        <dbReference type="EMBL" id="CBJ30452.1"/>
    </source>
</evidence>
<accession>D7FPJ5</accession>
<dbReference type="eggNOG" id="ENOG502QS0S">
    <property type="taxonomic scope" value="Eukaryota"/>
</dbReference>
<dbReference type="STRING" id="2880.D7FPJ5"/>
<protein>
    <submittedName>
        <fullName evidence="2">Uncharacterized protein</fullName>
    </submittedName>
</protein>
<dbReference type="AlphaFoldDB" id="D7FPJ5"/>
<name>D7FPJ5_ECTSI</name>
<dbReference type="Gene3D" id="1.20.5.190">
    <property type="match status" value="1"/>
</dbReference>
<reference evidence="2 3" key="1">
    <citation type="journal article" date="2010" name="Nature">
        <title>The Ectocarpus genome and the independent evolution of multicellularity in brown algae.</title>
        <authorList>
            <person name="Cock J.M."/>
            <person name="Sterck L."/>
            <person name="Rouze P."/>
            <person name="Scornet D."/>
            <person name="Allen A.E."/>
            <person name="Amoutzias G."/>
            <person name="Anthouard V."/>
            <person name="Artiguenave F."/>
            <person name="Aury J.M."/>
            <person name="Badger J.H."/>
            <person name="Beszteri B."/>
            <person name="Billiau K."/>
            <person name="Bonnet E."/>
            <person name="Bothwell J.H."/>
            <person name="Bowler C."/>
            <person name="Boyen C."/>
            <person name="Brownlee C."/>
            <person name="Carrano C.J."/>
            <person name="Charrier B."/>
            <person name="Cho G.Y."/>
            <person name="Coelho S.M."/>
            <person name="Collen J."/>
            <person name="Corre E."/>
            <person name="Da Silva C."/>
            <person name="Delage L."/>
            <person name="Delaroque N."/>
            <person name="Dittami S.M."/>
            <person name="Doulbeau S."/>
            <person name="Elias M."/>
            <person name="Farnham G."/>
            <person name="Gachon C.M."/>
            <person name="Gschloessl B."/>
            <person name="Heesch S."/>
            <person name="Jabbari K."/>
            <person name="Jubin C."/>
            <person name="Kawai H."/>
            <person name="Kimura K."/>
            <person name="Kloareg B."/>
            <person name="Kupper F.C."/>
            <person name="Lang D."/>
            <person name="Le Bail A."/>
            <person name="Leblanc C."/>
            <person name="Lerouge P."/>
            <person name="Lohr M."/>
            <person name="Lopez P.J."/>
            <person name="Martens C."/>
            <person name="Maumus F."/>
            <person name="Michel G."/>
            <person name="Miranda-Saavedra D."/>
            <person name="Morales J."/>
            <person name="Moreau H."/>
            <person name="Motomura T."/>
            <person name="Nagasato C."/>
            <person name="Napoli C.A."/>
            <person name="Nelson D.R."/>
            <person name="Nyvall-Collen P."/>
            <person name="Peters A.F."/>
            <person name="Pommier C."/>
            <person name="Potin P."/>
            <person name="Poulain J."/>
            <person name="Quesneville H."/>
            <person name="Read B."/>
            <person name="Rensing S.A."/>
            <person name="Ritter A."/>
            <person name="Rousvoal S."/>
            <person name="Samanta M."/>
            <person name="Samson G."/>
            <person name="Schroeder D.C."/>
            <person name="Segurens B."/>
            <person name="Strittmatter M."/>
            <person name="Tonon T."/>
            <person name="Tregear J.W."/>
            <person name="Valentin K."/>
            <person name="von Dassow P."/>
            <person name="Yamagishi T."/>
            <person name="Van de Peer Y."/>
            <person name="Wincker P."/>
        </authorList>
    </citation>
    <scope>NUCLEOTIDE SEQUENCE [LARGE SCALE GENOMIC DNA]</scope>
    <source>
        <strain evidence="3">Ec32 / CCAP1310/4</strain>
    </source>
</reference>
<dbReference type="Proteomes" id="UP000002630">
    <property type="component" value="Unassembled WGS sequence"/>
</dbReference>
<sequence length="405" mass="45775">MADFYGVWSCRASVLRKLDAMLDARNAARQQELQAATDIKRVYRGKTVRNDLNRKRAAMIRIASAYRGYRGRVRTQQILEEMLARERMAVYHYHALEIQGAFRGYQSRKYNYNHARRKRYLQEVVDAGDAVRAELREHEQALLEERAANKEVADQAKLQATAQNLHHLVSTKSISGVFNSPYMRNSGRMPTIRGVEVEQHLTISAKDLLRTRGYTKRGLEVDLNGQQRIPLKGLESRRSVQAQDPYDLPKKAADLEDALSRLKRVGPREFHAGNRVALAPYQRGISGGTQFLDPWRNPFLVRGVPRDQAEMQRPLNETTLGKFPEKPFHVSVGGNKSTVLPNGIFDVILEAEQTGGVVRTQNGRTRRFGIPDTCDVNDDVVPGSTLFFPPSPPKQRPNHPLAGTA</sequence>
<gene>
    <name evidence="2" type="ORF">Esi_0193_0023</name>
</gene>